<reference evidence="1 2" key="1">
    <citation type="journal article" date="2023" name="Hortic Res">
        <title>Pangenome of water caltrop reveals structural variations and asymmetric subgenome divergence after allopolyploidization.</title>
        <authorList>
            <person name="Zhang X."/>
            <person name="Chen Y."/>
            <person name="Wang L."/>
            <person name="Yuan Y."/>
            <person name="Fang M."/>
            <person name="Shi L."/>
            <person name="Lu R."/>
            <person name="Comes H.P."/>
            <person name="Ma Y."/>
            <person name="Chen Y."/>
            <person name="Huang G."/>
            <person name="Zhou Y."/>
            <person name="Zheng Z."/>
            <person name="Qiu Y."/>
        </authorList>
    </citation>
    <scope>NUCLEOTIDE SEQUENCE [LARGE SCALE GENOMIC DNA]</scope>
    <source>
        <strain evidence="1">F231</strain>
    </source>
</reference>
<accession>A0AAN7RA51</accession>
<evidence type="ECO:0000313" key="2">
    <source>
        <dbReference type="Proteomes" id="UP001346149"/>
    </source>
</evidence>
<comment type="caution">
    <text evidence="1">The sequence shown here is derived from an EMBL/GenBank/DDBJ whole genome shotgun (WGS) entry which is preliminary data.</text>
</comment>
<evidence type="ECO:0000313" key="1">
    <source>
        <dbReference type="EMBL" id="KAK4795467.1"/>
    </source>
</evidence>
<dbReference type="AlphaFoldDB" id="A0AAN7RA51"/>
<proteinExistence type="predicted"/>
<sequence length="141" mass="16009">MILDSTLFCGLDFVGICIIVGSGRRIFNLVLGRIAVILPPVDRWTYDLLSGERQWTLVVCFYVCTIGLDRVNSGQLTLIEMGLYSLVKRLIVYVEVGVVPWQSSWVHKLKMVERPNPFFMGFGRMVVQAHLDPSKLFTSLK</sequence>
<organism evidence="1 2">
    <name type="scientific">Trapa natans</name>
    <name type="common">Water chestnut</name>
    <dbReference type="NCBI Taxonomy" id="22666"/>
    <lineage>
        <taxon>Eukaryota</taxon>
        <taxon>Viridiplantae</taxon>
        <taxon>Streptophyta</taxon>
        <taxon>Embryophyta</taxon>
        <taxon>Tracheophyta</taxon>
        <taxon>Spermatophyta</taxon>
        <taxon>Magnoliopsida</taxon>
        <taxon>eudicotyledons</taxon>
        <taxon>Gunneridae</taxon>
        <taxon>Pentapetalae</taxon>
        <taxon>rosids</taxon>
        <taxon>malvids</taxon>
        <taxon>Myrtales</taxon>
        <taxon>Lythraceae</taxon>
        <taxon>Trapa</taxon>
    </lineage>
</organism>
<gene>
    <name evidence="1" type="ORF">SAY86_013461</name>
</gene>
<dbReference type="Proteomes" id="UP001346149">
    <property type="component" value="Unassembled WGS sequence"/>
</dbReference>
<name>A0AAN7RA51_TRANT</name>
<protein>
    <submittedName>
        <fullName evidence="1">Uncharacterized protein</fullName>
    </submittedName>
</protein>
<keyword evidence="2" id="KW-1185">Reference proteome</keyword>
<dbReference type="EMBL" id="JAXQNO010000007">
    <property type="protein sequence ID" value="KAK4795467.1"/>
    <property type="molecule type" value="Genomic_DNA"/>
</dbReference>